<dbReference type="InterPro" id="IPR011542">
    <property type="entry name" value="SUF_FeS_clus_asmbl_SufD"/>
</dbReference>
<evidence type="ECO:0000259" key="3">
    <source>
        <dbReference type="Pfam" id="PF19295"/>
    </source>
</evidence>
<comment type="caution">
    <text evidence="4">The sequence shown here is derived from an EMBL/GenBank/DDBJ whole genome shotgun (WGS) entry which is preliminary data.</text>
</comment>
<dbReference type="InterPro" id="IPR055346">
    <property type="entry name" value="Fe-S_cluster_assembly_SufBD"/>
</dbReference>
<gene>
    <name evidence="4" type="primary">sufD</name>
    <name evidence="4" type="ORF">PEDI_14320</name>
</gene>
<proteinExistence type="inferred from homology"/>
<dbReference type="InterPro" id="IPR000825">
    <property type="entry name" value="SUF_FeS_clus_asmbl_SufBD_core"/>
</dbReference>
<dbReference type="AlphaFoldDB" id="A0AAN5AIU5"/>
<name>A0AAN5AIU5_9BACT</name>
<dbReference type="Pfam" id="PF01458">
    <property type="entry name" value="SUFBD_core"/>
    <property type="match status" value="1"/>
</dbReference>
<protein>
    <submittedName>
        <fullName evidence="4">Fe-S cluster assembly protein SufD</fullName>
    </submittedName>
</protein>
<evidence type="ECO:0000313" key="4">
    <source>
        <dbReference type="EMBL" id="GJM60880.1"/>
    </source>
</evidence>
<dbReference type="RefSeq" id="WP_338236537.1">
    <property type="nucleotide sequence ID" value="NZ_BQKE01000001.1"/>
</dbReference>
<keyword evidence="5" id="KW-1185">Reference proteome</keyword>
<feature type="domain" description="SUF system FeS cluster assembly SufBD N-terminal" evidence="3">
    <location>
        <begin position="18"/>
        <end position="170"/>
    </location>
</feature>
<dbReference type="SUPFAM" id="SSF101960">
    <property type="entry name" value="Stabilizer of iron transporter SufD"/>
    <property type="match status" value="1"/>
</dbReference>
<organism evidence="4 5">
    <name type="scientific">Persicobacter diffluens</name>
    <dbReference type="NCBI Taxonomy" id="981"/>
    <lineage>
        <taxon>Bacteria</taxon>
        <taxon>Pseudomonadati</taxon>
        <taxon>Bacteroidota</taxon>
        <taxon>Cytophagia</taxon>
        <taxon>Cytophagales</taxon>
        <taxon>Persicobacteraceae</taxon>
        <taxon>Persicobacter</taxon>
    </lineage>
</organism>
<evidence type="ECO:0000313" key="5">
    <source>
        <dbReference type="Proteomes" id="UP001310022"/>
    </source>
</evidence>
<dbReference type="Proteomes" id="UP001310022">
    <property type="component" value="Unassembled WGS sequence"/>
</dbReference>
<evidence type="ECO:0000256" key="1">
    <source>
        <dbReference type="ARBA" id="ARBA00043967"/>
    </source>
</evidence>
<dbReference type="PANTHER" id="PTHR43575:SF1">
    <property type="entry name" value="PROTEIN ABCI7, CHLOROPLASTIC"/>
    <property type="match status" value="1"/>
</dbReference>
<dbReference type="PANTHER" id="PTHR43575">
    <property type="entry name" value="PROTEIN ABCI7, CHLOROPLASTIC"/>
    <property type="match status" value="1"/>
</dbReference>
<dbReference type="InterPro" id="IPR045595">
    <property type="entry name" value="SufBD_N"/>
</dbReference>
<dbReference type="Pfam" id="PF19295">
    <property type="entry name" value="SufBD_N"/>
    <property type="match status" value="1"/>
</dbReference>
<dbReference type="InterPro" id="IPR037284">
    <property type="entry name" value="SUF_FeS_clus_asmbl_SufBD_sf"/>
</dbReference>
<dbReference type="NCBIfam" id="TIGR01981">
    <property type="entry name" value="sufD"/>
    <property type="match status" value="1"/>
</dbReference>
<dbReference type="GO" id="GO:0016226">
    <property type="term" value="P:iron-sulfur cluster assembly"/>
    <property type="evidence" value="ECO:0007669"/>
    <property type="project" value="InterPro"/>
</dbReference>
<comment type="similarity">
    <text evidence="1">Belongs to the iron-sulfur cluster assembly SufBD family.</text>
</comment>
<sequence>MSMTLSQKDAMNQIAEVHEQTVAKIPAVVAEKAKAAWEALATEGLPAPKAEEYKYTSITKQIEKHFDFTAEVPAGKLTAEEVEALRFASVDADVFVVENGVFNPAISHFDAANYTACSLAEAADQHADLLAAHFAKHPHQEDPFLQLNTAMTANGVFIHVAKNKVVEKPILLLHINDTREGQVIAQPRNMVIAAQSAAVTVFERYRTIGEQKSLNNVVTEVFAEANANVNYYKIEDEGDAAYHVGNTMIVQSRDSVVSTFTMTLNGAMVRNNINFVLDGENITSNMYGLSLLKGTSHVDNHTTVDHTHPNCESNELYKGVYDEKSAGVFNGKIFVREGAQKTNAFQSNKNILLTDDASIDTKPQLEIWADDVKCSHGCTNGQLDPEQLFYLRARGIDKKTAHGMLLYAFAADVLENIHIDALREELEKIIHERAGY</sequence>
<reference evidence="4 5" key="1">
    <citation type="submission" date="2021-12" db="EMBL/GenBank/DDBJ databases">
        <title>Genome sequencing of bacteria with rrn-lacking chromosome and rrn-plasmid.</title>
        <authorList>
            <person name="Anda M."/>
            <person name="Iwasaki W."/>
        </authorList>
    </citation>
    <scope>NUCLEOTIDE SEQUENCE [LARGE SCALE GENOMIC DNA]</scope>
    <source>
        <strain evidence="4 5">NBRC 15940</strain>
    </source>
</reference>
<dbReference type="EMBL" id="BQKE01000001">
    <property type="protein sequence ID" value="GJM60880.1"/>
    <property type="molecule type" value="Genomic_DNA"/>
</dbReference>
<accession>A0AAN5AIU5</accession>
<evidence type="ECO:0000259" key="2">
    <source>
        <dbReference type="Pfam" id="PF01458"/>
    </source>
</evidence>
<feature type="domain" description="SUF system FeS cluster assembly SufBD core" evidence="2">
    <location>
        <begin position="182"/>
        <end position="409"/>
    </location>
</feature>